<evidence type="ECO:0000313" key="10">
    <source>
        <dbReference type="Proteomes" id="UP000000305"/>
    </source>
</evidence>
<keyword evidence="5 7" id="KW-0503">Monooxygenase</keyword>
<proteinExistence type="inferred from homology"/>
<dbReference type="InterPro" id="IPR002401">
    <property type="entry name" value="Cyt_P450_E_grp-I"/>
</dbReference>
<dbReference type="InterPro" id="IPR050196">
    <property type="entry name" value="Cytochrome_P450_Monoox"/>
</dbReference>
<comment type="cofactor">
    <cofactor evidence="1 6">
        <name>heme</name>
        <dbReference type="ChEBI" id="CHEBI:30413"/>
    </cofactor>
</comment>
<dbReference type="EMBL" id="GL732526">
    <property type="protein sequence ID" value="EFX88055.1"/>
    <property type="molecule type" value="Genomic_DNA"/>
</dbReference>
<reference evidence="9 10" key="1">
    <citation type="journal article" date="2011" name="Science">
        <title>The ecoresponsive genome of Daphnia pulex.</title>
        <authorList>
            <person name="Colbourne J.K."/>
            <person name="Pfrender M.E."/>
            <person name="Gilbert D."/>
            <person name="Thomas W.K."/>
            <person name="Tucker A."/>
            <person name="Oakley T.H."/>
            <person name="Tokishita S."/>
            <person name="Aerts A."/>
            <person name="Arnold G.J."/>
            <person name="Basu M.K."/>
            <person name="Bauer D.J."/>
            <person name="Caceres C.E."/>
            <person name="Carmel L."/>
            <person name="Casola C."/>
            <person name="Choi J.H."/>
            <person name="Detter J.C."/>
            <person name="Dong Q."/>
            <person name="Dusheyko S."/>
            <person name="Eads B.D."/>
            <person name="Frohlich T."/>
            <person name="Geiler-Samerotte K.A."/>
            <person name="Gerlach D."/>
            <person name="Hatcher P."/>
            <person name="Jogdeo S."/>
            <person name="Krijgsveld J."/>
            <person name="Kriventseva E.V."/>
            <person name="Kultz D."/>
            <person name="Laforsch C."/>
            <person name="Lindquist E."/>
            <person name="Lopez J."/>
            <person name="Manak J.R."/>
            <person name="Muller J."/>
            <person name="Pangilinan J."/>
            <person name="Patwardhan R.P."/>
            <person name="Pitluck S."/>
            <person name="Pritham E.J."/>
            <person name="Rechtsteiner A."/>
            <person name="Rho M."/>
            <person name="Rogozin I.B."/>
            <person name="Sakarya O."/>
            <person name="Salamov A."/>
            <person name="Schaack S."/>
            <person name="Shapiro H."/>
            <person name="Shiga Y."/>
            <person name="Skalitzky C."/>
            <person name="Smith Z."/>
            <person name="Souvorov A."/>
            <person name="Sung W."/>
            <person name="Tang Z."/>
            <person name="Tsuchiya D."/>
            <person name="Tu H."/>
            <person name="Vos H."/>
            <person name="Wang M."/>
            <person name="Wolf Y.I."/>
            <person name="Yamagata H."/>
            <person name="Yamada T."/>
            <person name="Ye Y."/>
            <person name="Shaw J.R."/>
            <person name="Andrews J."/>
            <person name="Crease T.J."/>
            <person name="Tang H."/>
            <person name="Lucas S.M."/>
            <person name="Robertson H.M."/>
            <person name="Bork P."/>
            <person name="Koonin E.V."/>
            <person name="Zdobnov E.M."/>
            <person name="Grigoriev I.V."/>
            <person name="Lynch M."/>
            <person name="Boore J.L."/>
        </authorList>
    </citation>
    <scope>NUCLEOTIDE SEQUENCE [LARGE SCALE GENOMIC DNA]</scope>
</reference>
<dbReference type="GO" id="GO:0016705">
    <property type="term" value="F:oxidoreductase activity, acting on paired donors, with incorporation or reduction of molecular oxygen"/>
    <property type="evidence" value="ECO:0007669"/>
    <property type="project" value="InterPro"/>
</dbReference>
<name>E9FXC6_DAPPU</name>
<dbReference type="PANTHER" id="PTHR24291:SF201">
    <property type="entry name" value="CYTOCHROME P450, FAMILY 4, SUBFAMILY B, POLYPEPTIDE 7"/>
    <property type="match status" value="1"/>
</dbReference>
<keyword evidence="8" id="KW-0732">Signal</keyword>
<dbReference type="InterPro" id="IPR036396">
    <property type="entry name" value="Cyt_P450_sf"/>
</dbReference>
<dbReference type="PRINTS" id="PR00463">
    <property type="entry name" value="EP450I"/>
</dbReference>
<protein>
    <recommendedName>
        <fullName evidence="11">Cytochrome P450</fullName>
    </recommendedName>
</protein>
<dbReference type="Pfam" id="PF00067">
    <property type="entry name" value="p450"/>
    <property type="match status" value="1"/>
</dbReference>
<keyword evidence="3 6" id="KW-0349">Heme</keyword>
<gene>
    <name evidence="9" type="ORF">DAPPUDRAFT_311594</name>
</gene>
<keyword evidence="6 7" id="KW-0479">Metal-binding</keyword>
<evidence type="ECO:0008006" key="11">
    <source>
        <dbReference type="Google" id="ProtNLM"/>
    </source>
</evidence>
<dbReference type="GO" id="GO:0005506">
    <property type="term" value="F:iron ion binding"/>
    <property type="evidence" value="ECO:0007669"/>
    <property type="project" value="InterPro"/>
</dbReference>
<dbReference type="SUPFAM" id="SSF48264">
    <property type="entry name" value="Cytochrome P450"/>
    <property type="match status" value="1"/>
</dbReference>
<dbReference type="HOGENOM" id="CLU_001570_5_1_1"/>
<dbReference type="eggNOG" id="KOG0157">
    <property type="taxonomic scope" value="Eukaryota"/>
</dbReference>
<evidence type="ECO:0000256" key="1">
    <source>
        <dbReference type="ARBA" id="ARBA00001971"/>
    </source>
</evidence>
<sequence>MLGVFLVSVFLLLLALLFLAYHRWENSSYVKTIDLIPGVRRKFLVGNITALPKESDEVLETAQIKWVKQYGRILRTWIAFRPFVQISSPVLIEKILTSHTLIDKGKSYSILRPWLGDGLLLASGDKWRRSRRLLTPAFHFQILDNFFDVFNKNAEILCEQLAKVTKTFTPGEFAEDVDVFPFLKKCTLDIICEAAMGIQINAQLQDSEYIRNVHRISEIIIERFLSGKGMLPDWLYNLTQNGREQNKILKQMHDFTSKVIRERKVEIALEEDLPEEAKDEEITGTKKRRAFLDLMLLANQNGVELSDLDIRNEVDTFMFEGHDTTASAIVWFLYCMAINPKHQALVQEELNEVFGDSNRPCTMEDTTKLKYLECCIKESLRLYPPVPVFSRYMTEEIELGGYKIPTEAFVNLQIYALHRYEEYFPEPEVFNPERFQTNESIGRHAFAFVPFSAGSRNCIGQRFAMFEEKVLSSTLLRRFRFSYDLGKRGPRKAIPELVLKPKDGMPLQIVAI</sequence>
<dbReference type="InterPro" id="IPR001128">
    <property type="entry name" value="Cyt_P450"/>
</dbReference>
<dbReference type="PROSITE" id="PS00086">
    <property type="entry name" value="CYTOCHROME_P450"/>
    <property type="match status" value="1"/>
</dbReference>
<keyword evidence="7" id="KW-0560">Oxidoreductase</keyword>
<keyword evidence="4 6" id="KW-0408">Iron</keyword>
<dbReference type="PRINTS" id="PR00385">
    <property type="entry name" value="P450"/>
</dbReference>
<dbReference type="PANTHER" id="PTHR24291">
    <property type="entry name" value="CYTOCHROME P450 FAMILY 4"/>
    <property type="match status" value="1"/>
</dbReference>
<keyword evidence="10" id="KW-1185">Reference proteome</keyword>
<dbReference type="Gene3D" id="1.10.630.10">
    <property type="entry name" value="Cytochrome P450"/>
    <property type="match status" value="1"/>
</dbReference>
<feature type="signal peptide" evidence="8">
    <location>
        <begin position="1"/>
        <end position="22"/>
    </location>
</feature>
<evidence type="ECO:0000256" key="5">
    <source>
        <dbReference type="ARBA" id="ARBA00023033"/>
    </source>
</evidence>
<feature type="binding site" description="axial binding residue" evidence="6">
    <location>
        <position position="458"/>
    </location>
    <ligand>
        <name>heme</name>
        <dbReference type="ChEBI" id="CHEBI:30413"/>
    </ligand>
    <ligandPart>
        <name>Fe</name>
        <dbReference type="ChEBI" id="CHEBI:18248"/>
    </ligandPart>
</feature>
<dbReference type="CDD" id="cd20628">
    <property type="entry name" value="CYP4"/>
    <property type="match status" value="1"/>
</dbReference>
<dbReference type="OMA" id="STHEKWF"/>
<organism evidence="9 10">
    <name type="scientific">Daphnia pulex</name>
    <name type="common">Water flea</name>
    <dbReference type="NCBI Taxonomy" id="6669"/>
    <lineage>
        <taxon>Eukaryota</taxon>
        <taxon>Metazoa</taxon>
        <taxon>Ecdysozoa</taxon>
        <taxon>Arthropoda</taxon>
        <taxon>Crustacea</taxon>
        <taxon>Branchiopoda</taxon>
        <taxon>Diplostraca</taxon>
        <taxon>Cladocera</taxon>
        <taxon>Anomopoda</taxon>
        <taxon>Daphniidae</taxon>
        <taxon>Daphnia</taxon>
    </lineage>
</organism>
<dbReference type="InParanoid" id="E9FXC6"/>
<dbReference type="KEGG" id="dpx:DAPPUDRAFT_311594"/>
<evidence type="ECO:0000256" key="6">
    <source>
        <dbReference type="PIRSR" id="PIRSR602401-1"/>
    </source>
</evidence>
<dbReference type="InterPro" id="IPR017972">
    <property type="entry name" value="Cyt_P450_CS"/>
</dbReference>
<dbReference type="GO" id="GO:0004497">
    <property type="term" value="F:monooxygenase activity"/>
    <property type="evidence" value="ECO:0007669"/>
    <property type="project" value="UniProtKB-KW"/>
</dbReference>
<dbReference type="Proteomes" id="UP000000305">
    <property type="component" value="Unassembled WGS sequence"/>
</dbReference>
<dbReference type="PhylomeDB" id="E9FXC6"/>
<accession>E9FXC6</accession>
<evidence type="ECO:0000256" key="7">
    <source>
        <dbReference type="RuleBase" id="RU000461"/>
    </source>
</evidence>
<dbReference type="STRING" id="6669.E9FXC6"/>
<evidence type="ECO:0000256" key="2">
    <source>
        <dbReference type="ARBA" id="ARBA00010617"/>
    </source>
</evidence>
<evidence type="ECO:0000256" key="8">
    <source>
        <dbReference type="SAM" id="SignalP"/>
    </source>
</evidence>
<evidence type="ECO:0000256" key="3">
    <source>
        <dbReference type="ARBA" id="ARBA00022617"/>
    </source>
</evidence>
<evidence type="ECO:0000313" key="9">
    <source>
        <dbReference type="EMBL" id="EFX88055.1"/>
    </source>
</evidence>
<feature type="chain" id="PRO_5003239840" description="Cytochrome P450" evidence="8">
    <location>
        <begin position="23"/>
        <end position="512"/>
    </location>
</feature>
<dbReference type="OrthoDB" id="6340661at2759"/>
<evidence type="ECO:0000256" key="4">
    <source>
        <dbReference type="ARBA" id="ARBA00023004"/>
    </source>
</evidence>
<dbReference type="GO" id="GO:0020037">
    <property type="term" value="F:heme binding"/>
    <property type="evidence" value="ECO:0007669"/>
    <property type="project" value="InterPro"/>
</dbReference>
<dbReference type="AlphaFoldDB" id="E9FXC6"/>
<comment type="similarity">
    <text evidence="2 7">Belongs to the cytochrome P450 family.</text>
</comment>